<proteinExistence type="predicted"/>
<comment type="caution">
    <text evidence="1">The sequence shown here is derived from an EMBL/GenBank/DDBJ whole genome shotgun (WGS) entry which is preliminary data.</text>
</comment>
<name>A0ACB9FAP5_CICIN</name>
<protein>
    <submittedName>
        <fullName evidence="1">Uncharacterized protein</fullName>
    </submittedName>
</protein>
<accession>A0ACB9FAP5</accession>
<evidence type="ECO:0000313" key="1">
    <source>
        <dbReference type="EMBL" id="KAI3768212.1"/>
    </source>
</evidence>
<reference evidence="2" key="1">
    <citation type="journal article" date="2022" name="Mol. Ecol. Resour.">
        <title>The genomes of chicory, endive, great burdock and yacon provide insights into Asteraceae palaeo-polyploidization history and plant inulin production.</title>
        <authorList>
            <person name="Fan W."/>
            <person name="Wang S."/>
            <person name="Wang H."/>
            <person name="Wang A."/>
            <person name="Jiang F."/>
            <person name="Liu H."/>
            <person name="Zhao H."/>
            <person name="Xu D."/>
            <person name="Zhang Y."/>
        </authorList>
    </citation>
    <scope>NUCLEOTIDE SEQUENCE [LARGE SCALE GENOMIC DNA]</scope>
    <source>
        <strain evidence="2">cv. Punajuju</strain>
    </source>
</reference>
<dbReference type="EMBL" id="CM042011">
    <property type="protein sequence ID" value="KAI3768212.1"/>
    <property type="molecule type" value="Genomic_DNA"/>
</dbReference>
<sequence>MYNVLHVNGNTFINIQERPFVLKESKENPIRLIRSNGHDHLLTTDGPANLEAEANTFVVFRFQFYLLPRQCPLHLHTPLQWRHRLFCPTSLVFIVTVTPLSRTEIHALEMQRLCCFEPHKNVISVKTYCSFRV</sequence>
<dbReference type="Proteomes" id="UP001055811">
    <property type="component" value="Linkage Group LG03"/>
</dbReference>
<gene>
    <name evidence="1" type="ORF">L2E82_18708</name>
</gene>
<organism evidence="1 2">
    <name type="scientific">Cichorium intybus</name>
    <name type="common">Chicory</name>
    <dbReference type="NCBI Taxonomy" id="13427"/>
    <lineage>
        <taxon>Eukaryota</taxon>
        <taxon>Viridiplantae</taxon>
        <taxon>Streptophyta</taxon>
        <taxon>Embryophyta</taxon>
        <taxon>Tracheophyta</taxon>
        <taxon>Spermatophyta</taxon>
        <taxon>Magnoliopsida</taxon>
        <taxon>eudicotyledons</taxon>
        <taxon>Gunneridae</taxon>
        <taxon>Pentapetalae</taxon>
        <taxon>asterids</taxon>
        <taxon>campanulids</taxon>
        <taxon>Asterales</taxon>
        <taxon>Asteraceae</taxon>
        <taxon>Cichorioideae</taxon>
        <taxon>Cichorieae</taxon>
        <taxon>Cichoriinae</taxon>
        <taxon>Cichorium</taxon>
    </lineage>
</organism>
<evidence type="ECO:0000313" key="2">
    <source>
        <dbReference type="Proteomes" id="UP001055811"/>
    </source>
</evidence>
<reference evidence="1 2" key="2">
    <citation type="journal article" date="2022" name="Mol. Ecol. Resour.">
        <title>The genomes of chicory, endive, great burdock and yacon provide insights into Asteraceae paleo-polyploidization history and plant inulin production.</title>
        <authorList>
            <person name="Fan W."/>
            <person name="Wang S."/>
            <person name="Wang H."/>
            <person name="Wang A."/>
            <person name="Jiang F."/>
            <person name="Liu H."/>
            <person name="Zhao H."/>
            <person name="Xu D."/>
            <person name="Zhang Y."/>
        </authorList>
    </citation>
    <scope>NUCLEOTIDE SEQUENCE [LARGE SCALE GENOMIC DNA]</scope>
    <source>
        <strain evidence="2">cv. Punajuju</strain>
        <tissue evidence="1">Leaves</tissue>
    </source>
</reference>
<keyword evidence="2" id="KW-1185">Reference proteome</keyword>